<dbReference type="Pfam" id="PF01037">
    <property type="entry name" value="AsnC_trans_reg"/>
    <property type="match status" value="1"/>
</dbReference>
<protein>
    <submittedName>
        <fullName evidence="5">Lrp/AsnC family transcriptional regulator</fullName>
    </submittedName>
</protein>
<keyword evidence="2" id="KW-0238">DNA-binding</keyword>
<keyword evidence="3" id="KW-0804">Transcription</keyword>
<dbReference type="Pfam" id="PF13404">
    <property type="entry name" value="HTH_AsnC-type"/>
    <property type="match status" value="2"/>
</dbReference>
<reference evidence="5 6" key="1">
    <citation type="submission" date="2023-03" db="EMBL/GenBank/DDBJ databases">
        <title>Isolation and description of six Streptomyces strains from soil environments, able to metabolize different microbial glucans.</title>
        <authorList>
            <person name="Widen T."/>
            <person name="Larsbrink J."/>
        </authorList>
    </citation>
    <scope>NUCLEOTIDE SEQUENCE [LARGE SCALE GENOMIC DNA]</scope>
    <source>
        <strain evidence="5 6">Mut1</strain>
    </source>
</reference>
<feature type="domain" description="HTH asnC-type" evidence="4">
    <location>
        <begin position="172"/>
        <end position="232"/>
    </location>
</feature>
<dbReference type="EMBL" id="CP120997">
    <property type="protein sequence ID" value="WLQ37915.1"/>
    <property type="molecule type" value="Genomic_DNA"/>
</dbReference>
<feature type="domain" description="HTH asnC-type" evidence="4">
    <location>
        <begin position="6"/>
        <end position="66"/>
    </location>
</feature>
<dbReference type="InterPro" id="IPR036390">
    <property type="entry name" value="WH_DNA-bd_sf"/>
</dbReference>
<dbReference type="PROSITE" id="PS50956">
    <property type="entry name" value="HTH_ASNC_2"/>
    <property type="match status" value="2"/>
</dbReference>
<dbReference type="InterPro" id="IPR000485">
    <property type="entry name" value="AsnC-type_HTH_dom"/>
</dbReference>
<evidence type="ECO:0000256" key="1">
    <source>
        <dbReference type="ARBA" id="ARBA00023015"/>
    </source>
</evidence>
<dbReference type="PANTHER" id="PTHR30154:SF34">
    <property type="entry name" value="TRANSCRIPTIONAL REGULATOR AZLB"/>
    <property type="match status" value="1"/>
</dbReference>
<dbReference type="PRINTS" id="PR00033">
    <property type="entry name" value="HTHASNC"/>
</dbReference>
<name>A0ABY9HTL6_9ACTN</name>
<dbReference type="InterPro" id="IPR011008">
    <property type="entry name" value="Dimeric_a/b-barrel"/>
</dbReference>
<dbReference type="Gene3D" id="3.30.70.920">
    <property type="match status" value="1"/>
</dbReference>
<keyword evidence="6" id="KW-1185">Reference proteome</keyword>
<dbReference type="SUPFAM" id="SSF54909">
    <property type="entry name" value="Dimeric alpha+beta barrel"/>
    <property type="match status" value="1"/>
</dbReference>
<evidence type="ECO:0000256" key="2">
    <source>
        <dbReference type="ARBA" id="ARBA00023125"/>
    </source>
</evidence>
<dbReference type="SMART" id="SM00344">
    <property type="entry name" value="HTH_ASNC"/>
    <property type="match status" value="2"/>
</dbReference>
<evidence type="ECO:0000256" key="3">
    <source>
        <dbReference type="ARBA" id="ARBA00023163"/>
    </source>
</evidence>
<evidence type="ECO:0000259" key="4">
    <source>
        <dbReference type="PROSITE" id="PS50956"/>
    </source>
</evidence>
<dbReference type="SUPFAM" id="SSF46785">
    <property type="entry name" value="Winged helix' DNA-binding domain"/>
    <property type="match status" value="2"/>
</dbReference>
<organism evidence="5 6">
    <name type="scientific">Streptomyces castrisilvae</name>
    <dbReference type="NCBI Taxonomy" id="3033811"/>
    <lineage>
        <taxon>Bacteria</taxon>
        <taxon>Bacillati</taxon>
        <taxon>Actinomycetota</taxon>
        <taxon>Actinomycetes</taxon>
        <taxon>Kitasatosporales</taxon>
        <taxon>Streptomycetaceae</taxon>
        <taxon>Streptomyces</taxon>
    </lineage>
</organism>
<dbReference type="Proteomes" id="UP001239522">
    <property type="component" value="Chromosome"/>
</dbReference>
<dbReference type="InterPro" id="IPR036388">
    <property type="entry name" value="WH-like_DNA-bd_sf"/>
</dbReference>
<dbReference type="InterPro" id="IPR019888">
    <property type="entry name" value="Tscrpt_reg_AsnC-like"/>
</dbReference>
<dbReference type="PANTHER" id="PTHR30154">
    <property type="entry name" value="LEUCINE-RESPONSIVE REGULATORY PROTEIN"/>
    <property type="match status" value="1"/>
</dbReference>
<dbReference type="Gene3D" id="1.10.10.10">
    <property type="entry name" value="Winged helix-like DNA-binding domain superfamily/Winged helix DNA-binding domain"/>
    <property type="match status" value="2"/>
</dbReference>
<accession>A0ABY9HTL6</accession>
<dbReference type="RefSeq" id="WP_306060473.1">
    <property type="nucleotide sequence ID" value="NZ_CP120997.1"/>
</dbReference>
<gene>
    <name evidence="5" type="ORF">P8A18_32710</name>
</gene>
<keyword evidence="1" id="KW-0805">Transcription regulation</keyword>
<evidence type="ECO:0000313" key="6">
    <source>
        <dbReference type="Proteomes" id="UP001239522"/>
    </source>
</evidence>
<evidence type="ECO:0000313" key="5">
    <source>
        <dbReference type="EMBL" id="WLQ37915.1"/>
    </source>
</evidence>
<sequence>MESVTLDALDLRLLHALQLDGRAPFSRIADVLDVSDRTAARRFGRLRAAGIARVAGVTDSRRLGHAEWLVRLHLPPSRSTALARALAHRPDTAWVAVLSSGTEVVCVFRVPDEGPAPLASLGRLPHLTHIDAHRLLRPVMDRRWIGRTLALTDEQIAALTPDATEDARPVELTDLDRRLLPALAADGRAAYPDLAREVGWSESAVRRRLHELRRSGVLRLDVEIDSGLFGFSVQCMLRLTVAPGRLGAVARALADDAEAAFVATTTGPHNLVAIAVCRDTAALDTYLTERFGLLDGVDRLESALITSYVKRAAPELRPAARRPVSVPALPGARGDF</sequence>
<dbReference type="InterPro" id="IPR019887">
    <property type="entry name" value="Tscrpt_reg_AsnC/Lrp_C"/>
</dbReference>
<proteinExistence type="predicted"/>